<evidence type="ECO:0000313" key="1">
    <source>
        <dbReference type="EMBL" id="GIE17874.1"/>
    </source>
</evidence>
<dbReference type="InterPro" id="IPR010856">
    <property type="entry name" value="Gig2-like"/>
</dbReference>
<dbReference type="EMBL" id="BOMN01000013">
    <property type="protein sequence ID" value="GIE17874.1"/>
    <property type="molecule type" value="Genomic_DNA"/>
</dbReference>
<dbReference type="SUPFAM" id="SSF51197">
    <property type="entry name" value="Clavaminate synthase-like"/>
    <property type="match status" value="1"/>
</dbReference>
<evidence type="ECO:0000313" key="2">
    <source>
        <dbReference type="Proteomes" id="UP000603200"/>
    </source>
</evidence>
<comment type="caution">
    <text evidence="1">The sequence shown here is derived from an EMBL/GenBank/DDBJ whole genome shotgun (WGS) entry which is preliminary data.</text>
</comment>
<dbReference type="Gene3D" id="2.60.120.330">
    <property type="entry name" value="B-lactam Antibiotic, Isopenicillin N Synthase, Chain"/>
    <property type="match status" value="1"/>
</dbReference>
<gene>
    <name evidence="1" type="ORF">Ahu01nite_009760</name>
</gene>
<reference evidence="1 2" key="1">
    <citation type="submission" date="2021-01" db="EMBL/GenBank/DDBJ databases">
        <title>Whole genome shotgun sequence of Actinoplanes humidus NBRC 14915.</title>
        <authorList>
            <person name="Komaki H."/>
            <person name="Tamura T."/>
        </authorList>
    </citation>
    <scope>NUCLEOTIDE SEQUENCE [LARGE SCALE GENOMIC DNA]</scope>
    <source>
        <strain evidence="1 2">NBRC 14915</strain>
    </source>
</reference>
<dbReference type="PANTHER" id="PTHR30613:SF1">
    <property type="entry name" value="DUF1479 DOMAIN PROTEIN (AFU_ORTHOLOGUE AFUA_5G09280)"/>
    <property type="match status" value="1"/>
</dbReference>
<dbReference type="Pfam" id="PF07350">
    <property type="entry name" value="Gig2-like"/>
    <property type="match status" value="1"/>
</dbReference>
<dbReference type="Proteomes" id="UP000603200">
    <property type="component" value="Unassembled WGS sequence"/>
</dbReference>
<dbReference type="InterPro" id="IPR027443">
    <property type="entry name" value="IPNS-like_sf"/>
</dbReference>
<organism evidence="1 2">
    <name type="scientific">Winogradskya humida</name>
    <dbReference type="NCBI Taxonomy" id="113566"/>
    <lineage>
        <taxon>Bacteria</taxon>
        <taxon>Bacillati</taxon>
        <taxon>Actinomycetota</taxon>
        <taxon>Actinomycetes</taxon>
        <taxon>Micromonosporales</taxon>
        <taxon>Micromonosporaceae</taxon>
        <taxon>Winogradskya</taxon>
    </lineage>
</organism>
<protein>
    <recommendedName>
        <fullName evidence="3">DUF1479 domain-containing protein</fullName>
    </recommendedName>
</protein>
<name>A0ABQ3ZH24_9ACTN</name>
<sequence length="490" mass="54408">MTHQAAQDVLIGEGAQQVEGRLGGIHPTILGRTLALNVADPYRALNKETSLEGVAAMSAPVVPAPHASEMLPPLPHWEQTPSDLKGAIREVKAALRARIAHSGRTVEEVFAVAEERVRVAVSEIVAAKRRGEAVWPTISYADIAAGTVSDEQIALVRRRGCLVVRGHFEREQALGWDRDIVGYVEGNAFFDNYRGPGDDFFGSVGSKPEIYPVYWSPAQMQARQSDRMANVQAFLNGQWKHESGGVQWFDPSRDSLYPDRIRRRPEGADSGGLGTHLDPGTLDLWMTESYQRAFRHLFDGTIEQYDPWDAAHRTAGPQYPGSTMCSAFRTFQGWTALSDMAHDQGVLHTVPIPEAMAYLMLRPLLPDVPDDDMCGVTVNQVFPASEKWHPLLLEALTAIPDVRAGDSVWWHADMIHSVAPVRDQQGWGNVMYIPAAPWCPRNERYAADVRAAFETGSSPSDFPEEHYERTWPNRFQPAQLNETGRRGLGL</sequence>
<evidence type="ECO:0008006" key="3">
    <source>
        <dbReference type="Google" id="ProtNLM"/>
    </source>
</evidence>
<accession>A0ABQ3ZH24</accession>
<dbReference type="PANTHER" id="PTHR30613">
    <property type="entry name" value="UNCHARACTERIZED PROTEIN YBIU-RELATED"/>
    <property type="match status" value="1"/>
</dbReference>
<keyword evidence="2" id="KW-1185">Reference proteome</keyword>
<proteinExistence type="predicted"/>